<gene>
    <name evidence="2" type="ORF">ABII15_32460</name>
</gene>
<proteinExistence type="predicted"/>
<feature type="domain" description="Trypsin-co-occurring" evidence="1">
    <location>
        <begin position="11"/>
        <end position="127"/>
    </location>
</feature>
<dbReference type="EMBL" id="CP159534">
    <property type="protein sequence ID" value="XCJ74397.1"/>
    <property type="molecule type" value="Genomic_DNA"/>
</dbReference>
<dbReference type="KEGG" id="stac:ABII15_32460"/>
<organism evidence="2">
    <name type="scientific">Streptomyces tabacisoli</name>
    <dbReference type="NCBI Taxonomy" id="3156398"/>
    <lineage>
        <taxon>Bacteria</taxon>
        <taxon>Bacillati</taxon>
        <taxon>Actinomycetota</taxon>
        <taxon>Actinomycetes</taxon>
        <taxon>Kitasatosporales</taxon>
        <taxon>Streptomycetaceae</taxon>
        <taxon>Streptomyces</taxon>
    </lineage>
</organism>
<dbReference type="InterPro" id="IPR045794">
    <property type="entry name" value="Trypco1"/>
</dbReference>
<evidence type="ECO:0000313" key="2">
    <source>
        <dbReference type="EMBL" id="XCJ74397.1"/>
    </source>
</evidence>
<reference evidence="2" key="1">
    <citation type="submission" date="2024-06" db="EMBL/GenBank/DDBJ databases">
        <title>Streptomyces sp. strain HUAS MG91 genome sequences.</title>
        <authorList>
            <person name="Mo P."/>
        </authorList>
    </citation>
    <scope>NUCLEOTIDE SEQUENCE</scope>
    <source>
        <strain evidence="2">HUAS MG91</strain>
    </source>
</reference>
<protein>
    <submittedName>
        <fullName evidence="2">CU044_2847 family protein</fullName>
    </submittedName>
</protein>
<evidence type="ECO:0000259" key="1">
    <source>
        <dbReference type="Pfam" id="PF19493"/>
    </source>
</evidence>
<dbReference type="NCBIfam" id="NF041216">
    <property type="entry name" value="CU044_2847_fam"/>
    <property type="match status" value="1"/>
</dbReference>
<dbReference type="RefSeq" id="WP_353945841.1">
    <property type="nucleotide sequence ID" value="NZ_CP159534.1"/>
</dbReference>
<dbReference type="AlphaFoldDB" id="A0AAU8J0X7"/>
<name>A0AAU8J0X7_9ACTN</name>
<sequence length="133" mass="13195">MAPSTESPHLELEDGTPVRFLLSEPAVVAVGGPAPDPDAPDLPDGMGAAVAVSRGGQAVAALATGALHQTLRPLGTLIEEVHGVVTGTPVPPSEISVSFGIQIGGDLKLGIVGATGQAHLNVTATWAPRPSSG</sequence>
<dbReference type="Pfam" id="PF19493">
    <property type="entry name" value="Trypco1"/>
    <property type="match status" value="1"/>
</dbReference>
<accession>A0AAU8J0X7</accession>